<gene>
    <name evidence="1" type="ORF">Cadr_000009281</name>
</gene>
<keyword evidence="2" id="KW-1185">Reference proteome</keyword>
<protein>
    <submittedName>
        <fullName evidence="1">Lipase member M</fullName>
    </submittedName>
</protein>
<accession>A0A5N4DKC8</accession>
<evidence type="ECO:0000313" key="2">
    <source>
        <dbReference type="Proteomes" id="UP000299084"/>
    </source>
</evidence>
<dbReference type="EMBL" id="JWIN03000011">
    <property type="protein sequence ID" value="KAB1271580.1"/>
    <property type="molecule type" value="Genomic_DNA"/>
</dbReference>
<comment type="caution">
    <text evidence="1">The sequence shown here is derived from an EMBL/GenBank/DDBJ whole genome shotgun (WGS) entry which is preliminary data.</text>
</comment>
<name>A0A5N4DKC8_CAMDR</name>
<dbReference type="AlphaFoldDB" id="A0A5N4DKC8"/>
<organism evidence="1 2">
    <name type="scientific">Camelus dromedarius</name>
    <name type="common">Dromedary</name>
    <name type="synonym">Arabian camel</name>
    <dbReference type="NCBI Taxonomy" id="9838"/>
    <lineage>
        <taxon>Eukaryota</taxon>
        <taxon>Metazoa</taxon>
        <taxon>Chordata</taxon>
        <taxon>Craniata</taxon>
        <taxon>Vertebrata</taxon>
        <taxon>Euteleostomi</taxon>
        <taxon>Mammalia</taxon>
        <taxon>Eutheria</taxon>
        <taxon>Laurasiatheria</taxon>
        <taxon>Artiodactyla</taxon>
        <taxon>Tylopoda</taxon>
        <taxon>Camelidae</taxon>
        <taxon>Camelus</taxon>
    </lineage>
</organism>
<proteinExistence type="predicted"/>
<reference evidence="1 2" key="1">
    <citation type="journal article" date="2019" name="Mol. Ecol. Resour.">
        <title>Improving Illumina assemblies with Hi-C and long reads: an example with the North African dromedary.</title>
        <authorList>
            <person name="Elbers J.P."/>
            <person name="Rogers M.F."/>
            <person name="Perelman P.L."/>
            <person name="Proskuryakova A.A."/>
            <person name="Serdyukova N.A."/>
            <person name="Johnson W.E."/>
            <person name="Horin P."/>
            <person name="Corander J."/>
            <person name="Murphy D."/>
            <person name="Burger P.A."/>
        </authorList>
    </citation>
    <scope>NUCLEOTIDE SEQUENCE [LARGE SCALE GENOMIC DNA]</scope>
    <source>
        <strain evidence="1">Drom800</strain>
        <tissue evidence="1">Blood</tissue>
    </source>
</reference>
<dbReference type="Proteomes" id="UP000299084">
    <property type="component" value="Unassembled WGS sequence"/>
</dbReference>
<evidence type="ECO:0000313" key="1">
    <source>
        <dbReference type="EMBL" id="KAB1271580.1"/>
    </source>
</evidence>
<sequence length="114" mass="13022">MSKILSRVWIVSHRTEMWLLILVAYLFQRNVNSGHMPTKAVDPEAFMNIIVSKLIAKSSDIKAIPVRSMKSRQKMGISFPLTGFLKAWCNLRRQVCFTICHPNMAAFPKVKTSL</sequence>